<evidence type="ECO:0000256" key="2">
    <source>
        <dbReference type="ARBA" id="ARBA00022801"/>
    </source>
</evidence>
<protein>
    <submittedName>
        <fullName evidence="5">Protein tyrosine phosphatase</fullName>
    </submittedName>
</protein>
<name>A0A367QPH4_9NOSO</name>
<evidence type="ECO:0000313" key="5">
    <source>
        <dbReference type="EMBL" id="RCJ25184.1"/>
    </source>
</evidence>
<dbReference type="AlphaFoldDB" id="A0A367QPH4"/>
<dbReference type="PANTHER" id="PTHR47439">
    <property type="entry name" value="LOW MOLECULAR WEIGHT PHOSPHOTYROSINE PROTEIN PHOSPHATASE-RELATED"/>
    <property type="match status" value="1"/>
</dbReference>
<dbReference type="InterPro" id="IPR017867">
    <property type="entry name" value="Tyr_phospatase_low_mol_wt"/>
</dbReference>
<dbReference type="EMBL" id="LXQD01000315">
    <property type="protein sequence ID" value="RCJ25184.1"/>
    <property type="molecule type" value="Genomic_DNA"/>
</dbReference>
<dbReference type="InterPro" id="IPR036196">
    <property type="entry name" value="Ptyr_pPase_sf"/>
</dbReference>
<dbReference type="GO" id="GO:0004725">
    <property type="term" value="F:protein tyrosine phosphatase activity"/>
    <property type="evidence" value="ECO:0007669"/>
    <property type="project" value="InterPro"/>
</dbReference>
<proteinExistence type="inferred from homology"/>
<dbReference type="CDD" id="cd16343">
    <property type="entry name" value="LMWPTP"/>
    <property type="match status" value="1"/>
</dbReference>
<organism evidence="5 6">
    <name type="scientific">Nostoc minutum NIES-26</name>
    <dbReference type="NCBI Taxonomy" id="1844469"/>
    <lineage>
        <taxon>Bacteria</taxon>
        <taxon>Bacillati</taxon>
        <taxon>Cyanobacteriota</taxon>
        <taxon>Cyanophyceae</taxon>
        <taxon>Nostocales</taxon>
        <taxon>Nostocaceae</taxon>
        <taxon>Nostoc</taxon>
    </lineage>
</organism>
<dbReference type="InterPro" id="IPR052995">
    <property type="entry name" value="LMW-PTP"/>
</dbReference>
<dbReference type="SMART" id="SM00226">
    <property type="entry name" value="LMWPc"/>
    <property type="match status" value="1"/>
</dbReference>
<evidence type="ECO:0000256" key="3">
    <source>
        <dbReference type="PIRSR" id="PIRSR617867-1"/>
    </source>
</evidence>
<comment type="similarity">
    <text evidence="1">Belongs to the low molecular weight phosphotyrosine protein phosphatase family.</text>
</comment>
<accession>A0A367QPH4</accession>
<feature type="active site" description="Proton donor" evidence="3">
    <location>
        <position position="105"/>
    </location>
</feature>
<dbReference type="InterPro" id="IPR023485">
    <property type="entry name" value="Ptyr_pPase"/>
</dbReference>
<dbReference type="Gene3D" id="3.40.50.2300">
    <property type="match status" value="1"/>
</dbReference>
<dbReference type="Pfam" id="PF01451">
    <property type="entry name" value="LMWPc"/>
    <property type="match status" value="1"/>
</dbReference>
<dbReference type="Proteomes" id="UP000252107">
    <property type="component" value="Unassembled WGS sequence"/>
</dbReference>
<evidence type="ECO:0000256" key="1">
    <source>
        <dbReference type="ARBA" id="ARBA00011063"/>
    </source>
</evidence>
<dbReference type="PRINTS" id="PR00719">
    <property type="entry name" value="LMWPTPASE"/>
</dbReference>
<gene>
    <name evidence="5" type="ORF">A6770_27985</name>
</gene>
<dbReference type="SUPFAM" id="SSF52788">
    <property type="entry name" value="Phosphotyrosine protein phosphatases I"/>
    <property type="match status" value="1"/>
</dbReference>
<keyword evidence="2" id="KW-0378">Hydrolase</keyword>
<keyword evidence="6" id="KW-1185">Reference proteome</keyword>
<comment type="caution">
    <text evidence="5">The sequence shown here is derived from an EMBL/GenBank/DDBJ whole genome shotgun (WGS) entry which is preliminary data.</text>
</comment>
<dbReference type="PANTHER" id="PTHR47439:SF1">
    <property type="entry name" value="ACID PHOSPHATASE"/>
    <property type="match status" value="1"/>
</dbReference>
<sequence length="150" mass="16948">MRYLIEQNNLSDQIICDSAGTCSDHVGEPPDQRMNSAAMEKLNISLQGCSRQFHSLDFENFDLILAMDKENYDDILSLDTTGQYHHKVRLMCEFTSKFTVEEVPDPYYGGSEGFNLVIDLLIDASAGLLKHIIEEQVLSSFEMVHSFTSS</sequence>
<evidence type="ECO:0000313" key="6">
    <source>
        <dbReference type="Proteomes" id="UP000252107"/>
    </source>
</evidence>
<feature type="domain" description="Phosphotyrosine protein phosphatase I" evidence="4">
    <location>
        <begin position="1"/>
        <end position="131"/>
    </location>
</feature>
<evidence type="ECO:0000259" key="4">
    <source>
        <dbReference type="SMART" id="SM00226"/>
    </source>
</evidence>
<reference evidence="5" key="1">
    <citation type="submission" date="2016-04" db="EMBL/GenBank/DDBJ databases">
        <authorList>
            <person name="Tabuchi Yagui T.R."/>
        </authorList>
    </citation>
    <scope>NUCLEOTIDE SEQUENCE [LARGE SCALE GENOMIC DNA]</scope>
    <source>
        <strain evidence="5">NIES-26</strain>
    </source>
</reference>